<feature type="signal peptide" evidence="2">
    <location>
        <begin position="1"/>
        <end position="18"/>
    </location>
</feature>
<keyword evidence="2" id="KW-0732">Signal</keyword>
<reference evidence="3" key="2">
    <citation type="submission" date="2011-02" db="EMBL/GenBank/DDBJ databases">
        <authorList>
            <person name="MacLean D."/>
        </authorList>
    </citation>
    <scope>NUCLEOTIDE SEQUENCE</scope>
</reference>
<feature type="compositionally biased region" description="Basic and acidic residues" evidence="1">
    <location>
        <begin position="433"/>
        <end position="443"/>
    </location>
</feature>
<sequence>MKYLVYISFVLVLSSVYSTNLAPPKQDIVLFVDQKEANLVAFMMHIVRFSHRIAMIGFRFKSIQNRNAIRDFVSSIGIDLIDKLYFIENPHQVIEPNESAETFSSRLSNLGTSNHRLQIVCLADIADFMEIVQDKVQFHPGIFSAIYALLSPDIESSDMDVDTSISQKYKKKWHLIGVRVVLIPSQHYEESLDGFVSTLKKRIEEGLVLPGTPSLFADSDLFDPTENPAQSVALLLVAVLLTGADQDCQSLHQFSQKASFLQTVHALGGERSTACILNFPSVEILDDALLLSLETFKFLPVNGVYPQKQLDTLERNYNEQLNILQTNVDILQQLQMRITELGTHTLSGDGKHYYHLAQARSKKLREALMETERVMRSGNALNVIKSVTKLAEINRNIRAQKEKKLLQLKQKLDDLTHASDLADFTGHWDKMQAKAEEKSRLEDEGIGSSHHAEF</sequence>
<evidence type="ECO:0000313" key="3">
    <source>
        <dbReference type="EMBL" id="CCA19806.1"/>
    </source>
</evidence>
<dbReference type="EMBL" id="FR824124">
    <property type="protein sequence ID" value="CCA19806.1"/>
    <property type="molecule type" value="Genomic_DNA"/>
</dbReference>
<gene>
    <name evidence="3" type="primary">AlNc14C79G5218</name>
    <name evidence="3" type="ORF">ALNC14_059490</name>
</gene>
<proteinExistence type="predicted"/>
<protein>
    <submittedName>
        <fullName evidence="3">AlNc14C79G5218 protein</fullName>
    </submittedName>
</protein>
<dbReference type="AlphaFoldDB" id="F0WF24"/>
<evidence type="ECO:0000256" key="1">
    <source>
        <dbReference type="SAM" id="MobiDB-lite"/>
    </source>
</evidence>
<name>F0WF24_9STRA</name>
<organism evidence="3">
    <name type="scientific">Albugo laibachii Nc14</name>
    <dbReference type="NCBI Taxonomy" id="890382"/>
    <lineage>
        <taxon>Eukaryota</taxon>
        <taxon>Sar</taxon>
        <taxon>Stramenopiles</taxon>
        <taxon>Oomycota</taxon>
        <taxon>Peronosporomycetes</taxon>
        <taxon>Albuginales</taxon>
        <taxon>Albuginaceae</taxon>
        <taxon>Albugo</taxon>
    </lineage>
</organism>
<evidence type="ECO:0000256" key="2">
    <source>
        <dbReference type="SAM" id="SignalP"/>
    </source>
</evidence>
<feature type="chain" id="PRO_5003261600" evidence="2">
    <location>
        <begin position="19"/>
        <end position="454"/>
    </location>
</feature>
<reference evidence="3" key="1">
    <citation type="journal article" date="2011" name="PLoS Biol.">
        <title>Gene gain and loss during evolution of obligate parasitism in the white rust pathogen of Arabidopsis thaliana.</title>
        <authorList>
            <person name="Kemen E."/>
            <person name="Gardiner A."/>
            <person name="Schultz-Larsen T."/>
            <person name="Kemen A.C."/>
            <person name="Balmuth A.L."/>
            <person name="Robert-Seilaniantz A."/>
            <person name="Bailey K."/>
            <person name="Holub E."/>
            <person name="Studholme D.J."/>
            <person name="Maclean D."/>
            <person name="Jones J.D."/>
        </authorList>
    </citation>
    <scope>NUCLEOTIDE SEQUENCE</scope>
</reference>
<feature type="region of interest" description="Disordered" evidence="1">
    <location>
        <begin position="433"/>
        <end position="454"/>
    </location>
</feature>
<dbReference type="HOGENOM" id="CLU_603284_0_0_1"/>
<accession>F0WF24</accession>